<keyword evidence="2" id="KW-0812">Transmembrane</keyword>
<keyword evidence="4" id="KW-1185">Reference proteome</keyword>
<proteinExistence type="predicted"/>
<sequence>MATDAEMEKRKSNGSHAPCSSPTPFVASHSAAAHSRSFLSAMGFTSFRMGHLHKAPKVNAVVPRAPDAACAKGGFYKSPSNGASIDSLKPLDITWDTTCLQTDKVDIHLLAPWYKGDNTEMTLWPNVPFAAGQYTVNIKPKWWNATSSINLQLAIVPAGTPPSSTTLPAGPLFIATYTPPADGSIPASADVTKPDSASDSALSGGTGTKRSISGGQAAAAVLIPLLIVGFGIFAYLRFQRRRAAEKSKRFSQAIDKRMSTISTDWKSMSAAGAQAAIRSSMAVNRESSAFPFGGIRPVSTASNLAVEGGGPGIPQMTQVRTGTGVGLRHPGGAPAFAAERASRVSRVSFADTVGRPSGDQSRPSGETRRTRAFHSSYIPPVPTRKDVVSNSSVYPDSEIGGVDEKDGQTDRDIKAASPTLSPRQTTGPLTLTPDDIRARIQGHTPASQQEQQQDEYDAVMPALSMMRTGLEPSTPSAMTTSFNVPAAPPTEEYLETALPAPPAPTHTSSFNSASPLSPISPPPASPFGSYAYAPSSPSTMAPPSATLSPDDMLRAYAERKTANGSPAPSSYNSSPGPKGRKLSLRASFGLKKKSSAAQLAHAERPASPMVIDKGSIGYPVPASPAPAVTSSGRAGVGAGMAGVGVGAGLAGAAYAIGEYEEDGEDEHMDYNSAYVI</sequence>
<feature type="compositionally biased region" description="Basic and acidic residues" evidence="1">
    <location>
        <begin position="1"/>
        <end position="11"/>
    </location>
</feature>
<dbReference type="OrthoDB" id="3363836at2759"/>
<feature type="compositionally biased region" description="Polar residues" evidence="1">
    <location>
        <begin position="195"/>
        <end position="209"/>
    </location>
</feature>
<feature type="region of interest" description="Disordered" evidence="1">
    <location>
        <begin position="496"/>
        <end position="520"/>
    </location>
</feature>
<protein>
    <submittedName>
        <fullName evidence="3">Uncharacterized protein</fullName>
    </submittedName>
</protein>
<feature type="region of interest" description="Disordered" evidence="1">
    <location>
        <begin position="560"/>
        <end position="582"/>
    </location>
</feature>
<comment type="caution">
    <text evidence="3">The sequence shown here is derived from an EMBL/GenBank/DDBJ whole genome shotgun (WGS) entry which is preliminary data.</text>
</comment>
<feature type="compositionally biased region" description="Basic and acidic residues" evidence="1">
    <location>
        <begin position="402"/>
        <end position="414"/>
    </location>
</feature>
<evidence type="ECO:0000313" key="4">
    <source>
        <dbReference type="Proteomes" id="UP000717328"/>
    </source>
</evidence>
<evidence type="ECO:0000313" key="3">
    <source>
        <dbReference type="EMBL" id="KAG5634365.1"/>
    </source>
</evidence>
<gene>
    <name evidence="3" type="ORF">H0H81_002238</name>
</gene>
<organism evidence="3 4">
    <name type="scientific">Sphagnurus paluster</name>
    <dbReference type="NCBI Taxonomy" id="117069"/>
    <lineage>
        <taxon>Eukaryota</taxon>
        <taxon>Fungi</taxon>
        <taxon>Dikarya</taxon>
        <taxon>Basidiomycota</taxon>
        <taxon>Agaricomycotina</taxon>
        <taxon>Agaricomycetes</taxon>
        <taxon>Agaricomycetidae</taxon>
        <taxon>Agaricales</taxon>
        <taxon>Tricholomatineae</taxon>
        <taxon>Lyophyllaceae</taxon>
        <taxon>Sphagnurus</taxon>
    </lineage>
</organism>
<dbReference type="Proteomes" id="UP000717328">
    <property type="component" value="Unassembled WGS sequence"/>
</dbReference>
<feature type="transmembrane region" description="Helical" evidence="2">
    <location>
        <begin position="217"/>
        <end position="238"/>
    </location>
</feature>
<feature type="compositionally biased region" description="Polar residues" evidence="1">
    <location>
        <begin position="14"/>
        <end position="23"/>
    </location>
</feature>
<keyword evidence="2" id="KW-1133">Transmembrane helix</keyword>
<evidence type="ECO:0000256" key="2">
    <source>
        <dbReference type="SAM" id="Phobius"/>
    </source>
</evidence>
<feature type="region of interest" description="Disordered" evidence="1">
    <location>
        <begin position="347"/>
        <end position="432"/>
    </location>
</feature>
<feature type="region of interest" description="Disordered" evidence="1">
    <location>
        <begin position="1"/>
        <end position="23"/>
    </location>
</feature>
<feature type="compositionally biased region" description="Polar residues" evidence="1">
    <location>
        <begin position="562"/>
        <end position="575"/>
    </location>
</feature>
<accession>A0A9P7K2Y2</accession>
<reference evidence="3" key="2">
    <citation type="submission" date="2021-10" db="EMBL/GenBank/DDBJ databases">
        <title>Phylogenomics reveals ancestral predisposition of the termite-cultivated fungus Termitomyces towards a domesticated lifestyle.</title>
        <authorList>
            <person name="Auxier B."/>
            <person name="Grum-Grzhimaylo A."/>
            <person name="Cardenas M.E."/>
            <person name="Lodge J.D."/>
            <person name="Laessoe T."/>
            <person name="Pedersen O."/>
            <person name="Smith M.E."/>
            <person name="Kuyper T.W."/>
            <person name="Franco-Molano E.A."/>
            <person name="Baroni T.J."/>
            <person name="Aanen D.K."/>
        </authorList>
    </citation>
    <scope>NUCLEOTIDE SEQUENCE</scope>
    <source>
        <strain evidence="3">D49</strain>
    </source>
</reference>
<evidence type="ECO:0000256" key="1">
    <source>
        <dbReference type="SAM" id="MobiDB-lite"/>
    </source>
</evidence>
<dbReference type="EMBL" id="JABCKI010006449">
    <property type="protein sequence ID" value="KAG5634365.1"/>
    <property type="molecule type" value="Genomic_DNA"/>
</dbReference>
<keyword evidence="2" id="KW-0472">Membrane</keyword>
<feature type="region of interest" description="Disordered" evidence="1">
    <location>
        <begin position="185"/>
        <end position="209"/>
    </location>
</feature>
<feature type="compositionally biased region" description="Polar residues" evidence="1">
    <location>
        <begin position="418"/>
        <end position="429"/>
    </location>
</feature>
<dbReference type="AlphaFoldDB" id="A0A9P7K2Y2"/>
<reference evidence="3" key="1">
    <citation type="submission" date="2021-02" db="EMBL/GenBank/DDBJ databases">
        <authorList>
            <person name="Nieuwenhuis M."/>
            <person name="Van De Peppel L.J.J."/>
        </authorList>
    </citation>
    <scope>NUCLEOTIDE SEQUENCE</scope>
    <source>
        <strain evidence="3">D49</strain>
    </source>
</reference>
<name>A0A9P7K2Y2_9AGAR</name>